<feature type="DNA-binding region" description="OmpR/PhoB-type" evidence="5">
    <location>
        <begin position="121"/>
        <end position="217"/>
    </location>
</feature>
<dbReference type="SUPFAM" id="SSF52172">
    <property type="entry name" value="CheY-like"/>
    <property type="match status" value="1"/>
</dbReference>
<accession>A0ABW9A3P9</accession>
<evidence type="ECO:0000256" key="2">
    <source>
        <dbReference type="ARBA" id="ARBA00023125"/>
    </source>
</evidence>
<feature type="region of interest" description="Disordered" evidence="6">
    <location>
        <begin position="222"/>
        <end position="246"/>
    </location>
</feature>
<sequence>MNVLLVEDDPILTDGLSRVLNSHGFNVHTVNNGMDALAQRASASVFVLDIGLPDIDGFEVLRRLRAAGNNTPVLLLTARDTIPDRVHGLELGADDYLVKPFATPELVARIKALLRRSSPRPEELSLGGLSLDNATKRASIDGRRIDLSLREWTVLEYLMQQAARVVSKQQIIDAVLPWGEDFTLNAVEVYVSRIRLKIAGAGVAIRTIRGFGYMLEKSDEVGDSAEPAATDATEASNADSPAAPAN</sequence>
<dbReference type="SMART" id="SM00448">
    <property type="entry name" value="REC"/>
    <property type="match status" value="1"/>
</dbReference>
<evidence type="ECO:0000313" key="9">
    <source>
        <dbReference type="EMBL" id="MFL9923288.1"/>
    </source>
</evidence>
<dbReference type="CDD" id="cd00383">
    <property type="entry name" value="trans_reg_C"/>
    <property type="match status" value="1"/>
</dbReference>
<evidence type="ECO:0000259" key="7">
    <source>
        <dbReference type="PROSITE" id="PS50110"/>
    </source>
</evidence>
<dbReference type="InterPro" id="IPR011006">
    <property type="entry name" value="CheY-like_superfamily"/>
</dbReference>
<evidence type="ECO:0000256" key="6">
    <source>
        <dbReference type="SAM" id="MobiDB-lite"/>
    </source>
</evidence>
<evidence type="ECO:0000256" key="5">
    <source>
        <dbReference type="PROSITE-ProRule" id="PRU01091"/>
    </source>
</evidence>
<dbReference type="CDD" id="cd17624">
    <property type="entry name" value="REC_OmpR_PmrA-like"/>
    <property type="match status" value="1"/>
</dbReference>
<feature type="compositionally biased region" description="Low complexity" evidence="6">
    <location>
        <begin position="235"/>
        <end position="246"/>
    </location>
</feature>
<keyword evidence="1" id="KW-0805">Transcription regulation</keyword>
<dbReference type="Pfam" id="PF00072">
    <property type="entry name" value="Response_reg"/>
    <property type="match status" value="1"/>
</dbReference>
<organism evidence="9 10">
    <name type="scientific">Herbaspirillum lusitanum</name>
    <dbReference type="NCBI Taxonomy" id="213312"/>
    <lineage>
        <taxon>Bacteria</taxon>
        <taxon>Pseudomonadati</taxon>
        <taxon>Pseudomonadota</taxon>
        <taxon>Betaproteobacteria</taxon>
        <taxon>Burkholderiales</taxon>
        <taxon>Oxalobacteraceae</taxon>
        <taxon>Herbaspirillum</taxon>
    </lineage>
</organism>
<keyword evidence="4" id="KW-0597">Phosphoprotein</keyword>
<dbReference type="Gene3D" id="6.10.250.690">
    <property type="match status" value="1"/>
</dbReference>
<keyword evidence="2 5" id="KW-0238">DNA-binding</keyword>
<dbReference type="Proteomes" id="UP001629246">
    <property type="component" value="Unassembled WGS sequence"/>
</dbReference>
<dbReference type="InterPro" id="IPR001789">
    <property type="entry name" value="Sig_transdc_resp-reg_receiver"/>
</dbReference>
<protein>
    <submittedName>
        <fullName evidence="9">Response regulator transcription factor</fullName>
    </submittedName>
</protein>
<name>A0ABW9A3P9_9BURK</name>
<feature type="modified residue" description="4-aspartylphosphate" evidence="4">
    <location>
        <position position="49"/>
    </location>
</feature>
<feature type="domain" description="OmpR/PhoB-type" evidence="8">
    <location>
        <begin position="121"/>
        <end position="217"/>
    </location>
</feature>
<dbReference type="Pfam" id="PF00486">
    <property type="entry name" value="Trans_reg_C"/>
    <property type="match status" value="1"/>
</dbReference>
<dbReference type="PANTHER" id="PTHR48111">
    <property type="entry name" value="REGULATOR OF RPOS"/>
    <property type="match status" value="1"/>
</dbReference>
<dbReference type="SMART" id="SM00862">
    <property type="entry name" value="Trans_reg_C"/>
    <property type="match status" value="1"/>
</dbReference>
<dbReference type="Gene3D" id="1.10.10.10">
    <property type="entry name" value="Winged helix-like DNA-binding domain superfamily/Winged helix DNA-binding domain"/>
    <property type="match status" value="1"/>
</dbReference>
<evidence type="ECO:0000256" key="1">
    <source>
        <dbReference type="ARBA" id="ARBA00023015"/>
    </source>
</evidence>
<keyword evidence="3" id="KW-0804">Transcription</keyword>
<dbReference type="EMBL" id="JAQQFM010000002">
    <property type="protein sequence ID" value="MFL9923288.1"/>
    <property type="molecule type" value="Genomic_DNA"/>
</dbReference>
<dbReference type="PANTHER" id="PTHR48111:SF67">
    <property type="entry name" value="TRANSCRIPTIONAL REGULATORY PROTEIN TCTD"/>
    <property type="match status" value="1"/>
</dbReference>
<evidence type="ECO:0000256" key="3">
    <source>
        <dbReference type="ARBA" id="ARBA00023163"/>
    </source>
</evidence>
<dbReference type="Gene3D" id="3.40.50.2300">
    <property type="match status" value="1"/>
</dbReference>
<evidence type="ECO:0000259" key="8">
    <source>
        <dbReference type="PROSITE" id="PS51755"/>
    </source>
</evidence>
<dbReference type="SUPFAM" id="SSF46894">
    <property type="entry name" value="C-terminal effector domain of the bipartite response regulators"/>
    <property type="match status" value="1"/>
</dbReference>
<feature type="domain" description="Response regulatory" evidence="7">
    <location>
        <begin position="2"/>
        <end position="114"/>
    </location>
</feature>
<dbReference type="PROSITE" id="PS51755">
    <property type="entry name" value="OMPR_PHOB"/>
    <property type="match status" value="1"/>
</dbReference>
<reference evidence="9 10" key="1">
    <citation type="journal article" date="2024" name="Chem. Sci.">
        <title>Discovery of megapolipeptins by genome mining of a Burkholderiales bacteria collection.</title>
        <authorList>
            <person name="Paulo B.S."/>
            <person name="Recchia M.J.J."/>
            <person name="Lee S."/>
            <person name="Fergusson C.H."/>
            <person name="Romanowski S.B."/>
            <person name="Hernandez A."/>
            <person name="Krull N."/>
            <person name="Liu D.Y."/>
            <person name="Cavanagh H."/>
            <person name="Bos A."/>
            <person name="Gray C.A."/>
            <person name="Murphy B.T."/>
            <person name="Linington R.G."/>
            <person name="Eustaquio A.S."/>
        </authorList>
    </citation>
    <scope>NUCLEOTIDE SEQUENCE [LARGE SCALE GENOMIC DNA]</scope>
    <source>
        <strain evidence="9 10">RL21-008-BIB-A</strain>
    </source>
</reference>
<comment type="caution">
    <text evidence="9">The sequence shown here is derived from an EMBL/GenBank/DDBJ whole genome shotgun (WGS) entry which is preliminary data.</text>
</comment>
<dbReference type="InterPro" id="IPR016032">
    <property type="entry name" value="Sig_transdc_resp-reg_C-effctor"/>
</dbReference>
<dbReference type="InterPro" id="IPR039420">
    <property type="entry name" value="WalR-like"/>
</dbReference>
<proteinExistence type="predicted"/>
<dbReference type="RefSeq" id="WP_408154808.1">
    <property type="nucleotide sequence ID" value="NZ_JAQQFM010000002.1"/>
</dbReference>
<dbReference type="InterPro" id="IPR036388">
    <property type="entry name" value="WH-like_DNA-bd_sf"/>
</dbReference>
<dbReference type="InterPro" id="IPR001867">
    <property type="entry name" value="OmpR/PhoB-type_DNA-bd"/>
</dbReference>
<evidence type="ECO:0000256" key="4">
    <source>
        <dbReference type="PROSITE-ProRule" id="PRU00169"/>
    </source>
</evidence>
<evidence type="ECO:0000313" key="10">
    <source>
        <dbReference type="Proteomes" id="UP001629246"/>
    </source>
</evidence>
<keyword evidence="10" id="KW-1185">Reference proteome</keyword>
<gene>
    <name evidence="9" type="ORF">PQR62_03355</name>
</gene>
<dbReference type="PROSITE" id="PS50110">
    <property type="entry name" value="RESPONSE_REGULATORY"/>
    <property type="match status" value="1"/>
</dbReference>